<evidence type="ECO:0000313" key="4">
    <source>
        <dbReference type="EMBL" id="RNB72806.1"/>
    </source>
</evidence>
<evidence type="ECO:0000313" key="5">
    <source>
        <dbReference type="Proteomes" id="UP000281915"/>
    </source>
</evidence>
<gene>
    <name evidence="4" type="ORF">EDM58_21315</name>
</gene>
<dbReference type="SUPFAM" id="SSF88659">
    <property type="entry name" value="Sigma3 and sigma4 domains of RNA polymerase sigma factors"/>
    <property type="match status" value="1"/>
</dbReference>
<dbReference type="InterPro" id="IPR013249">
    <property type="entry name" value="RNA_pol_sigma70_r4_t2"/>
</dbReference>
<dbReference type="SUPFAM" id="SSF88946">
    <property type="entry name" value="Sigma2 domain of RNA polymerase sigma factors"/>
    <property type="match status" value="1"/>
</dbReference>
<dbReference type="InterPro" id="IPR052704">
    <property type="entry name" value="ECF_Sigma-70_Domain"/>
</dbReference>
<dbReference type="Proteomes" id="UP000281915">
    <property type="component" value="Unassembled WGS sequence"/>
</dbReference>
<dbReference type="PANTHER" id="PTHR30173">
    <property type="entry name" value="SIGMA 19 FACTOR"/>
    <property type="match status" value="1"/>
</dbReference>
<feature type="domain" description="RNA polymerase sigma factor 70 region 4 type 2" evidence="3">
    <location>
        <begin position="117"/>
        <end position="167"/>
    </location>
</feature>
<evidence type="ECO:0000259" key="3">
    <source>
        <dbReference type="Pfam" id="PF08281"/>
    </source>
</evidence>
<dbReference type="InterPro" id="IPR014284">
    <property type="entry name" value="RNA_pol_sigma-70_dom"/>
</dbReference>
<dbReference type="GO" id="GO:0006352">
    <property type="term" value="P:DNA-templated transcription initiation"/>
    <property type="evidence" value="ECO:0007669"/>
    <property type="project" value="InterPro"/>
</dbReference>
<dbReference type="PANTHER" id="PTHR30173:SF36">
    <property type="entry name" value="ECF RNA POLYMERASE SIGMA FACTOR SIGJ"/>
    <property type="match status" value="1"/>
</dbReference>
<name>A0A3M8CAS4_9BACL</name>
<dbReference type="EMBL" id="RHHT01000058">
    <property type="protein sequence ID" value="RNB72806.1"/>
    <property type="molecule type" value="Genomic_DNA"/>
</dbReference>
<dbReference type="InterPro" id="IPR013324">
    <property type="entry name" value="RNA_pol_sigma_r3/r4-like"/>
</dbReference>
<evidence type="ECO:0000259" key="2">
    <source>
        <dbReference type="Pfam" id="PF04542"/>
    </source>
</evidence>
<dbReference type="InterPro" id="IPR032710">
    <property type="entry name" value="NTF2-like_dom_sf"/>
</dbReference>
<dbReference type="Gene3D" id="1.10.10.10">
    <property type="entry name" value="Winged helix-like DNA-binding domain superfamily/Winged helix DNA-binding domain"/>
    <property type="match status" value="1"/>
</dbReference>
<reference evidence="4 5" key="1">
    <citation type="submission" date="2018-10" db="EMBL/GenBank/DDBJ databases">
        <title>Phylogenomics of Brevibacillus.</title>
        <authorList>
            <person name="Dunlap C."/>
        </authorList>
    </citation>
    <scope>NUCLEOTIDE SEQUENCE [LARGE SCALE GENOMIC DNA]</scope>
    <source>
        <strain evidence="4 5">JCM 15085</strain>
    </source>
</reference>
<organism evidence="4 5">
    <name type="scientific">Brevibacillus panacihumi</name>
    <dbReference type="NCBI Taxonomy" id="497735"/>
    <lineage>
        <taxon>Bacteria</taxon>
        <taxon>Bacillati</taxon>
        <taxon>Bacillota</taxon>
        <taxon>Bacilli</taxon>
        <taxon>Bacillales</taxon>
        <taxon>Paenibacillaceae</taxon>
        <taxon>Brevibacillus</taxon>
    </lineage>
</organism>
<proteinExistence type="predicted"/>
<evidence type="ECO:0000256" key="1">
    <source>
        <dbReference type="ARBA" id="ARBA00011344"/>
    </source>
</evidence>
<dbReference type="Gene3D" id="1.10.1740.10">
    <property type="match status" value="1"/>
</dbReference>
<dbReference type="NCBIfam" id="TIGR02957">
    <property type="entry name" value="SigX4"/>
    <property type="match status" value="1"/>
</dbReference>
<dbReference type="Pfam" id="PF04542">
    <property type="entry name" value="Sigma70_r2"/>
    <property type="match status" value="1"/>
</dbReference>
<accession>A0A3M8CAS4</accession>
<protein>
    <submittedName>
        <fullName evidence="4">RNA polymerase sigma-70 factor</fullName>
    </submittedName>
</protein>
<feature type="domain" description="RNA polymerase sigma-70 region 2" evidence="2">
    <location>
        <begin position="14"/>
        <end position="79"/>
    </location>
</feature>
<dbReference type="NCBIfam" id="NF007214">
    <property type="entry name" value="PRK09636.1"/>
    <property type="match status" value="1"/>
</dbReference>
<sequence length="295" mass="33897">MRKWRGPPMSIETLYNLYKTPLFSLAYRMLGSVMDAEDIVQEAFLAYDQLPDSSEIQNERAFLYKIVTNRCLDLLRSSAKKRELYVGPWLPEPLIEKNALGADPSDAYLQHESISTAYLLLLQQLNAVERAVFLLREIFHYSYDEVAEMIGKSSTNCRQIYHRAKKSIHFDPDQPPSISMAEEQIKEFVNSLMQGNTSKLLELVSENVVFYSDGGGKVRAAQIPIFGFDKVIHLHQNLLRMYEGKYTFSFLTVNGLPGIAIKMDEKIQYIYSFAFNNNQIQTIYAVSNPDKLRHV</sequence>
<dbReference type="GO" id="GO:0003677">
    <property type="term" value="F:DNA binding"/>
    <property type="evidence" value="ECO:0007669"/>
    <property type="project" value="InterPro"/>
</dbReference>
<dbReference type="SUPFAM" id="SSF54427">
    <property type="entry name" value="NTF2-like"/>
    <property type="match status" value="1"/>
</dbReference>
<dbReference type="Pfam" id="PF08281">
    <property type="entry name" value="Sigma70_r4_2"/>
    <property type="match status" value="1"/>
</dbReference>
<dbReference type="AlphaFoldDB" id="A0A3M8CAS4"/>
<dbReference type="InterPro" id="IPR013325">
    <property type="entry name" value="RNA_pol_sigma_r2"/>
</dbReference>
<dbReference type="GO" id="GO:0016987">
    <property type="term" value="F:sigma factor activity"/>
    <property type="evidence" value="ECO:0007669"/>
    <property type="project" value="InterPro"/>
</dbReference>
<dbReference type="InterPro" id="IPR014303">
    <property type="entry name" value="RNA_pol_sigma-70_ECF"/>
</dbReference>
<dbReference type="InterPro" id="IPR007627">
    <property type="entry name" value="RNA_pol_sigma70_r2"/>
</dbReference>
<dbReference type="InterPro" id="IPR036388">
    <property type="entry name" value="WH-like_DNA-bd_sf"/>
</dbReference>
<comment type="caution">
    <text evidence="4">The sequence shown here is derived from an EMBL/GenBank/DDBJ whole genome shotgun (WGS) entry which is preliminary data.</text>
</comment>
<dbReference type="NCBIfam" id="TIGR02937">
    <property type="entry name" value="sigma70-ECF"/>
    <property type="match status" value="1"/>
</dbReference>
<comment type="subunit">
    <text evidence="1">Interacts transiently with the RNA polymerase catalytic core formed by RpoA, RpoB, RpoC and RpoZ (2 alpha, 1 beta, 1 beta' and 1 omega subunit) to form the RNA polymerase holoenzyme that can initiate transcription.</text>
</comment>